<dbReference type="InterPro" id="IPR015422">
    <property type="entry name" value="PyrdxlP-dep_Trfase_small"/>
</dbReference>
<dbReference type="CDD" id="cd00609">
    <property type="entry name" value="AAT_like"/>
    <property type="match status" value="1"/>
</dbReference>
<dbReference type="Pfam" id="PF00155">
    <property type="entry name" value="Aminotran_1_2"/>
    <property type="match status" value="1"/>
</dbReference>
<dbReference type="GO" id="GO:0009016">
    <property type="term" value="F:succinyldiaminopimelate transaminase activity"/>
    <property type="evidence" value="ECO:0007669"/>
    <property type="project" value="InterPro"/>
</dbReference>
<sequence>MNSRLASLQRYPFERLADLVKDVTPPANKPPIKMSMGEPQHAAPGFVLEALTANLAGLSNYPTTRGTATLRAAIAGWATRRFRLDKIRLDPERHVLPVAGTREALFSIAQAVVDRKAHADQPVVIAPNPFYQIYEGAALLAGARPFFLRTVEENGYRMDFARVPADVWPQVQLAYVCSPGNPTGAVMTHDDYARLLELAQRHNFLIASDECYSEIYFDEARPPVGLLQVANDLGLEDFRHCLVFHSLSKRSNLPGLRSGFVAGDGAVLAQYLQYRTYQGCALPPPTQAASAAAWSDEAHVRENRALYRRKFDAVLEILKPVLDVKKPEAGFYLWPKLAQDDETFTRELYARENVLALPGSYLSRQTAGGNPGKNRVRLALVAGHDECIEAAQRIRNYVESVS</sequence>
<keyword evidence="3" id="KW-0808">Transferase</keyword>
<dbReference type="SUPFAM" id="SSF53383">
    <property type="entry name" value="PLP-dependent transferases"/>
    <property type="match status" value="1"/>
</dbReference>
<dbReference type="InterPro" id="IPR004839">
    <property type="entry name" value="Aminotransferase_I/II_large"/>
</dbReference>
<protein>
    <submittedName>
        <fullName evidence="5">Succinyldiaminopimelate transaminase</fullName>
    </submittedName>
</protein>
<dbReference type="Proteomes" id="UP000179334">
    <property type="component" value="Unassembled WGS sequence"/>
</dbReference>
<reference evidence="5 6" key="1">
    <citation type="journal article" date="2016" name="Nat. Commun.">
        <title>Thousands of microbial genomes shed light on interconnected biogeochemical processes in an aquifer system.</title>
        <authorList>
            <person name="Anantharaman K."/>
            <person name="Brown C.T."/>
            <person name="Hug L.A."/>
            <person name="Sharon I."/>
            <person name="Castelle C.J."/>
            <person name="Probst A.J."/>
            <person name="Thomas B.C."/>
            <person name="Singh A."/>
            <person name="Wilkins M.J."/>
            <person name="Karaoz U."/>
            <person name="Brodie E.L."/>
            <person name="Williams K.H."/>
            <person name="Hubbard S.S."/>
            <person name="Banfield J.F."/>
        </authorList>
    </citation>
    <scope>NUCLEOTIDE SEQUENCE [LARGE SCALE GENOMIC DNA]</scope>
</reference>
<dbReference type="Gene3D" id="3.90.1150.10">
    <property type="entry name" value="Aspartate Aminotransferase, domain 1"/>
    <property type="match status" value="1"/>
</dbReference>
<proteinExistence type="predicted"/>
<dbReference type="NCBIfam" id="TIGR03538">
    <property type="entry name" value="DapC_gpp"/>
    <property type="match status" value="1"/>
</dbReference>
<comment type="cofactor">
    <cofactor evidence="1">
        <name>pyridoxal 5'-phosphate</name>
        <dbReference type="ChEBI" id="CHEBI:597326"/>
    </cofactor>
</comment>
<keyword evidence="2" id="KW-0032">Aminotransferase</keyword>
<evidence type="ECO:0000256" key="2">
    <source>
        <dbReference type="ARBA" id="ARBA00022576"/>
    </source>
</evidence>
<dbReference type="GO" id="GO:0030170">
    <property type="term" value="F:pyridoxal phosphate binding"/>
    <property type="evidence" value="ECO:0007669"/>
    <property type="project" value="InterPro"/>
</dbReference>
<evidence type="ECO:0000313" key="6">
    <source>
        <dbReference type="Proteomes" id="UP000179334"/>
    </source>
</evidence>
<dbReference type="PANTHER" id="PTHR42832">
    <property type="entry name" value="AMINO ACID AMINOTRANSFERASE"/>
    <property type="match status" value="1"/>
</dbReference>
<evidence type="ECO:0000259" key="4">
    <source>
        <dbReference type="Pfam" id="PF00155"/>
    </source>
</evidence>
<dbReference type="InterPro" id="IPR015421">
    <property type="entry name" value="PyrdxlP-dep_Trfase_major"/>
</dbReference>
<feature type="domain" description="Aminotransferase class I/classII large" evidence="4">
    <location>
        <begin position="32"/>
        <end position="386"/>
    </location>
</feature>
<dbReference type="GO" id="GO:0009089">
    <property type="term" value="P:lysine biosynthetic process via diaminopimelate"/>
    <property type="evidence" value="ECO:0007669"/>
    <property type="project" value="InterPro"/>
</dbReference>
<dbReference type="InterPro" id="IPR015424">
    <property type="entry name" value="PyrdxlP-dep_Trfase"/>
</dbReference>
<accession>A0A1F6T5S9</accession>
<name>A0A1F6T5S9_9PROT</name>
<dbReference type="InterPro" id="IPR050881">
    <property type="entry name" value="LL-DAP_aminotransferase"/>
</dbReference>
<evidence type="ECO:0000256" key="1">
    <source>
        <dbReference type="ARBA" id="ARBA00001933"/>
    </source>
</evidence>
<evidence type="ECO:0000313" key="5">
    <source>
        <dbReference type="EMBL" id="OGI40492.1"/>
    </source>
</evidence>
<comment type="caution">
    <text evidence="5">The sequence shown here is derived from an EMBL/GenBank/DDBJ whole genome shotgun (WGS) entry which is preliminary data.</text>
</comment>
<gene>
    <name evidence="5" type="ORF">A2V91_03190</name>
</gene>
<organism evidence="5 6">
    <name type="scientific">Candidatus Muproteobacteria bacterium RBG_16_64_10</name>
    <dbReference type="NCBI Taxonomy" id="1817757"/>
    <lineage>
        <taxon>Bacteria</taxon>
        <taxon>Pseudomonadati</taxon>
        <taxon>Pseudomonadota</taxon>
        <taxon>Candidatus Muproteobacteria</taxon>
    </lineage>
</organism>
<evidence type="ECO:0000256" key="3">
    <source>
        <dbReference type="ARBA" id="ARBA00022679"/>
    </source>
</evidence>
<dbReference type="AlphaFoldDB" id="A0A1F6T5S9"/>
<dbReference type="EMBL" id="MFSR01000025">
    <property type="protein sequence ID" value="OGI40492.1"/>
    <property type="molecule type" value="Genomic_DNA"/>
</dbReference>
<dbReference type="PANTHER" id="PTHR42832:SF3">
    <property type="entry name" value="L-GLUTAMINE--4-(METHYLSULFANYL)-2-OXOBUTANOATE AMINOTRANSFERASE"/>
    <property type="match status" value="1"/>
</dbReference>
<dbReference type="InterPro" id="IPR019878">
    <property type="entry name" value="DapC_beta/gammaproteobac"/>
</dbReference>
<dbReference type="Gene3D" id="3.40.640.10">
    <property type="entry name" value="Type I PLP-dependent aspartate aminotransferase-like (Major domain)"/>
    <property type="match status" value="1"/>
</dbReference>